<dbReference type="VEuPathDB" id="FungiDB:MUCCIDRAFT_83171"/>
<keyword evidence="3" id="KW-1185">Reference proteome</keyword>
<dbReference type="EMBL" id="AMYB01000006">
    <property type="protein sequence ID" value="OAD01433.1"/>
    <property type="molecule type" value="Genomic_DNA"/>
</dbReference>
<keyword evidence="1" id="KW-0732">Signal</keyword>
<dbReference type="STRING" id="747725.A0A168JP56"/>
<evidence type="ECO:0000313" key="3">
    <source>
        <dbReference type="Proteomes" id="UP000077051"/>
    </source>
</evidence>
<proteinExistence type="predicted"/>
<accession>A0A168JP56</accession>
<gene>
    <name evidence="2" type="ORF">MUCCIDRAFT_83171</name>
</gene>
<dbReference type="OrthoDB" id="2260257at2759"/>
<feature type="signal peptide" evidence="1">
    <location>
        <begin position="1"/>
        <end position="19"/>
    </location>
</feature>
<evidence type="ECO:0000313" key="2">
    <source>
        <dbReference type="EMBL" id="OAD01433.1"/>
    </source>
</evidence>
<reference evidence="2 3" key="1">
    <citation type="submission" date="2015-06" db="EMBL/GenBank/DDBJ databases">
        <title>Expansion of signal transduction pathways in fungi by whole-genome duplication.</title>
        <authorList>
            <consortium name="DOE Joint Genome Institute"/>
            <person name="Corrochano L.M."/>
            <person name="Kuo A."/>
            <person name="Marcet-Houben M."/>
            <person name="Polaino S."/>
            <person name="Salamov A."/>
            <person name="Villalobos J.M."/>
            <person name="Alvarez M.I."/>
            <person name="Avalos J."/>
            <person name="Benito E.P."/>
            <person name="Benoit I."/>
            <person name="Burger G."/>
            <person name="Camino L.P."/>
            <person name="Canovas D."/>
            <person name="Cerda-Olmedo E."/>
            <person name="Cheng J.-F."/>
            <person name="Dominguez A."/>
            <person name="Elias M."/>
            <person name="Eslava A.P."/>
            <person name="Glaser F."/>
            <person name="Grimwood J."/>
            <person name="Gutierrez G."/>
            <person name="Heitman J."/>
            <person name="Henrissat B."/>
            <person name="Iturriaga E.A."/>
            <person name="Lang B.F."/>
            <person name="Lavin J.L."/>
            <person name="Lee S."/>
            <person name="Li W."/>
            <person name="Lindquist E."/>
            <person name="Lopez-Garcia S."/>
            <person name="Luque E.M."/>
            <person name="Marcos A.T."/>
            <person name="Martin J."/>
            <person name="Mccluskey K."/>
            <person name="Medina H.R."/>
            <person name="Miralles-Duran A."/>
            <person name="Miyazaki A."/>
            <person name="Munoz-Torres E."/>
            <person name="Oguiza J.A."/>
            <person name="Ohm R."/>
            <person name="Olmedo M."/>
            <person name="Orejas M."/>
            <person name="Ortiz-Castellanos L."/>
            <person name="Pisabarro A.G."/>
            <person name="Rodriguez-Romero J."/>
            <person name="Ruiz-Herrera J."/>
            <person name="Ruiz-Vazquez R."/>
            <person name="Sanz C."/>
            <person name="Schackwitz W."/>
            <person name="Schmutz J."/>
            <person name="Shahriari M."/>
            <person name="Shelest E."/>
            <person name="Silva-Franco F."/>
            <person name="Soanes D."/>
            <person name="Syed K."/>
            <person name="Tagua V.G."/>
            <person name="Talbot N.J."/>
            <person name="Thon M."/>
            <person name="De Vries R.P."/>
            <person name="Wiebenga A."/>
            <person name="Yadav J.S."/>
            <person name="Braun E.L."/>
            <person name="Baker S."/>
            <person name="Garre V."/>
            <person name="Horwitz B."/>
            <person name="Torres-Martinez S."/>
            <person name="Idnurm A."/>
            <person name="Herrera-Estrella A."/>
            <person name="Gabaldon T."/>
            <person name="Grigoriev I.V."/>
        </authorList>
    </citation>
    <scope>NUCLEOTIDE SEQUENCE [LARGE SCALE GENOMIC DNA]</scope>
    <source>
        <strain evidence="2 3">CBS 277.49</strain>
    </source>
</reference>
<comment type="caution">
    <text evidence="2">The sequence shown here is derived from an EMBL/GenBank/DDBJ whole genome shotgun (WGS) entry which is preliminary data.</text>
</comment>
<dbReference type="AlphaFoldDB" id="A0A168JP56"/>
<organism evidence="2 3">
    <name type="scientific">Mucor lusitanicus CBS 277.49</name>
    <dbReference type="NCBI Taxonomy" id="747725"/>
    <lineage>
        <taxon>Eukaryota</taxon>
        <taxon>Fungi</taxon>
        <taxon>Fungi incertae sedis</taxon>
        <taxon>Mucoromycota</taxon>
        <taxon>Mucoromycotina</taxon>
        <taxon>Mucoromycetes</taxon>
        <taxon>Mucorales</taxon>
        <taxon>Mucorineae</taxon>
        <taxon>Mucoraceae</taxon>
        <taxon>Mucor</taxon>
    </lineage>
</organism>
<feature type="chain" id="PRO_5007898198" description="AA1-like domain-containing protein" evidence="1">
    <location>
        <begin position="20"/>
        <end position="126"/>
    </location>
</feature>
<dbReference type="Proteomes" id="UP000077051">
    <property type="component" value="Unassembled WGS sequence"/>
</dbReference>
<evidence type="ECO:0000256" key="1">
    <source>
        <dbReference type="SAM" id="SignalP"/>
    </source>
</evidence>
<protein>
    <recommendedName>
        <fullName evidence="4">AA1-like domain-containing protein</fullName>
    </recommendedName>
</protein>
<evidence type="ECO:0008006" key="4">
    <source>
        <dbReference type="Google" id="ProtNLM"/>
    </source>
</evidence>
<sequence>MKAATFFTGICALIASASAALEITIPDSYTEWYTGYTGLVQWNSSASEFGLLCNIQLIDVETTEVVYNLTNTSIPCSLDNYTTPILPSFDNQVFTVRIGESNNASLWSYTENFEILAQECHDENQA</sequence>
<name>A0A168JP56_MUCCL</name>